<evidence type="ECO:0000313" key="2">
    <source>
        <dbReference type="EMBL" id="GIG97664.1"/>
    </source>
</evidence>
<name>A0ABQ4ESN4_9ACTN</name>
<keyword evidence="1" id="KW-0472">Membrane</keyword>
<keyword evidence="1" id="KW-0812">Transmembrane</keyword>
<dbReference type="EMBL" id="BONX01000028">
    <property type="protein sequence ID" value="GIG97664.1"/>
    <property type="molecule type" value="Genomic_DNA"/>
</dbReference>
<evidence type="ECO:0000256" key="1">
    <source>
        <dbReference type="SAM" id="Phobius"/>
    </source>
</evidence>
<dbReference type="Proteomes" id="UP000621500">
    <property type="component" value="Unassembled WGS sequence"/>
</dbReference>
<dbReference type="RefSeq" id="WP_203859146.1">
    <property type="nucleotide sequence ID" value="NZ_BAAAZQ010000013.1"/>
</dbReference>
<proteinExistence type="predicted"/>
<feature type="transmembrane region" description="Helical" evidence="1">
    <location>
        <begin position="70"/>
        <end position="87"/>
    </location>
</feature>
<reference evidence="2 3" key="1">
    <citation type="submission" date="2021-01" db="EMBL/GenBank/DDBJ databases">
        <title>Whole genome shotgun sequence of Plantactinospora mayteni NBRC 109088.</title>
        <authorList>
            <person name="Komaki H."/>
            <person name="Tamura T."/>
        </authorList>
    </citation>
    <scope>NUCLEOTIDE SEQUENCE [LARGE SCALE GENOMIC DNA]</scope>
    <source>
        <strain evidence="2 3">NBRC 109088</strain>
    </source>
</reference>
<feature type="transmembrane region" description="Helical" evidence="1">
    <location>
        <begin position="39"/>
        <end position="58"/>
    </location>
</feature>
<gene>
    <name evidence="2" type="ORF">Pma05_42370</name>
</gene>
<keyword evidence="1" id="KW-1133">Transmembrane helix</keyword>
<evidence type="ECO:0000313" key="3">
    <source>
        <dbReference type="Proteomes" id="UP000621500"/>
    </source>
</evidence>
<accession>A0ABQ4ESN4</accession>
<sequence>MKERWLPVGVLAGGLFGINVVARLVARFGFGDNTEMQDRISLGMFAAIGVVLAVLAFLRGQRRPLPDWGGEMALAVLVAMVLTIFVGPFVSGSQPFASGAGAFFSQIWLYAGFTLGGVLVGYLLLTAFGRDYRSQSLKRYAEAKQSKPRRVVRR</sequence>
<comment type="caution">
    <text evidence="2">The sequence shown here is derived from an EMBL/GenBank/DDBJ whole genome shotgun (WGS) entry which is preliminary data.</text>
</comment>
<feature type="transmembrane region" description="Helical" evidence="1">
    <location>
        <begin position="107"/>
        <end position="129"/>
    </location>
</feature>
<protein>
    <recommendedName>
        <fullName evidence="4">Fluoride ion transporter CrcB</fullName>
    </recommendedName>
</protein>
<evidence type="ECO:0008006" key="4">
    <source>
        <dbReference type="Google" id="ProtNLM"/>
    </source>
</evidence>
<organism evidence="2 3">
    <name type="scientific">Plantactinospora mayteni</name>
    <dbReference type="NCBI Taxonomy" id="566021"/>
    <lineage>
        <taxon>Bacteria</taxon>
        <taxon>Bacillati</taxon>
        <taxon>Actinomycetota</taxon>
        <taxon>Actinomycetes</taxon>
        <taxon>Micromonosporales</taxon>
        <taxon>Micromonosporaceae</taxon>
        <taxon>Plantactinospora</taxon>
    </lineage>
</organism>
<keyword evidence="3" id="KW-1185">Reference proteome</keyword>